<dbReference type="RefSeq" id="WP_077863093.1">
    <property type="nucleotide sequence ID" value="NZ_CALFGV010000008.1"/>
</dbReference>
<organism evidence="1 2">
    <name type="scientific">Dolosigranulum pigrum</name>
    <dbReference type="NCBI Taxonomy" id="29394"/>
    <lineage>
        <taxon>Bacteria</taxon>
        <taxon>Bacillati</taxon>
        <taxon>Bacillota</taxon>
        <taxon>Bacilli</taxon>
        <taxon>Lactobacillales</taxon>
        <taxon>Carnobacteriaceae</taxon>
        <taxon>Dolosigranulum</taxon>
    </lineage>
</organism>
<name>A0A1S8KPL9_9LACT</name>
<comment type="caution">
    <text evidence="1">The sequence shown here is derived from an EMBL/GenBank/DDBJ whole genome shotgun (WGS) entry which is preliminary data.</text>
</comment>
<dbReference type="AlphaFoldDB" id="A0A1S8KPL9"/>
<protein>
    <submittedName>
        <fullName evidence="1">Uncharacterized protein</fullName>
    </submittedName>
</protein>
<dbReference type="Proteomes" id="UP000190409">
    <property type="component" value="Unassembled WGS sequence"/>
</dbReference>
<evidence type="ECO:0000313" key="1">
    <source>
        <dbReference type="EMBL" id="OOL81679.1"/>
    </source>
</evidence>
<dbReference type="EMBL" id="MUYF01000003">
    <property type="protein sequence ID" value="OOL81679.1"/>
    <property type="molecule type" value="Genomic_DNA"/>
</dbReference>
<reference evidence="1 2" key="1">
    <citation type="submission" date="2017-01" db="EMBL/GenBank/DDBJ databases">
        <title>Complete Genome Sequence of Dolosigranulum pigrum isolated from a Patient with interstitial lung disease.</title>
        <authorList>
            <person name="Mukhopadhyay R."/>
            <person name="Joaquin J."/>
            <person name="Hogue R."/>
            <person name="Fitzgerald S."/>
            <person name="Jospin G."/>
            <person name="Eisen J.A."/>
            <person name="Chaturvedi V."/>
        </authorList>
    </citation>
    <scope>NUCLEOTIDE SEQUENCE [LARGE SCALE GENOMIC DNA]</scope>
    <source>
        <strain evidence="1 2">15S00348</strain>
    </source>
</reference>
<proteinExistence type="predicted"/>
<evidence type="ECO:0000313" key="2">
    <source>
        <dbReference type="Proteomes" id="UP000190409"/>
    </source>
</evidence>
<accession>A0A1S8KPL9</accession>
<gene>
    <name evidence="1" type="ORF">BWX42_08230</name>
</gene>
<sequence>MGKGKFLNHADRRYPAYMMLVRWLFPVYRMMGVNPDQVFAIVHLNMILDERKDKMPGMRDKNNNQLIWLILIFATLGIILLYDLFRFDTVFQQFSIFFTMFMGLMFFILITYFSDVLLKQPEQTLINAQPVTNQTAIVAKFTHIGLYVLLLSISLGAPSIVRVGYIYSSLIALLFALGIIIAGICVLLIINLVFLIIINTVGEQYLQKVLLSSQVIVAGVAILSGTILRESIEYLTDIGNSFEINLVWWQFLIFPMWFAAPFQGIINGFTVESTLFTLLLIISLIVSFVLYSKKAYVIQQNLLLKNSRQNTTVHQSLLMKLGRILSRASSIERPYFNLYWKLLSRDTVLKTKIYPNLVQGLIVPIAVLVPVYISSERRAFILENTPSSLFFILYTTTFALPAVIHLIQFSTSYKAFWLKEFVPNNQNSIQYRAAYKVILTKLLLPMYTIASMLYILALGTMPIIILMNGYLYNGMVLYFLMNVFLKTSPFSKKIRSSLMGIGCFGQLVGMIIISLGIILIMFIANNVVYGNIALFTVQSIFILWVYKFGFYYRN</sequence>